<sequence>MLAHRMVANIQLLLLMPIKLQLMLVMLLIWMGMVIWMALIILQLLRMILIISMDNAEWAHKAPDLARLWSSKEAADALCLGHLDSGYPNCCGRLMHDALDIWIGLAPARANCWSFSWRWSSKGRIDLTMLDADVTGVVANHRIHDFAAAMTSPSTISTRSDEGEDATNADLSLVTFRESFDLGEPLSEFIGSGSMSIVRRFELVKSLRREAQSEVSYDSRVLITTGKPEGLGRSEVEEVAYPVVVARPLTMGEVPMQWQLKITDFNSAKRVGKGNGQGPTGEHCSHWQKTDGTCLLLTDRGTPWTQHPNSLQFGDFERQAQQLFNAPELRKKTLSYLLRFNIHHSIMVSVKTGLKKRYANSDIWDDGSKLPQVDWSIMSPLAGNLIRQCLLVDPCDRPTAMELPAFASILWKVPHSETMLRSEESTSTNSSFTASRRIALENPTLDTRLKRLHYGSCGLVTIGDSRVGSVLGAEKSVFLLSREAPQVQRGSVWLEVEALATRRLNLGFLTKSPLFLGGRSFPTPPTPPAERHWAIGRIPSAIFPLGFSPGPGAPDGGQPYFVCAPPEPQQQSQDVLMRMANDKFYHIDDLIRQESEPANADFSVMGSFWIREVVPLPDVADFPDDEERPIVEQ</sequence>
<reference evidence="2 3" key="1">
    <citation type="submission" date="2016-02" db="EMBL/GenBank/DDBJ databases">
        <title>Genome analysis of coral dinoflagellate symbionts highlights evolutionary adaptations to a symbiotic lifestyle.</title>
        <authorList>
            <person name="Aranda M."/>
            <person name="Li Y."/>
            <person name="Liew Y.J."/>
            <person name="Baumgarten S."/>
            <person name="Simakov O."/>
            <person name="Wilson M."/>
            <person name="Piel J."/>
            <person name="Ashoor H."/>
            <person name="Bougouffa S."/>
            <person name="Bajic V.B."/>
            <person name="Ryu T."/>
            <person name="Ravasi T."/>
            <person name="Bayer T."/>
            <person name="Micklem G."/>
            <person name="Kim H."/>
            <person name="Bhak J."/>
            <person name="Lajeunesse T.C."/>
            <person name="Voolstra C.R."/>
        </authorList>
    </citation>
    <scope>NUCLEOTIDE SEQUENCE [LARGE SCALE GENOMIC DNA]</scope>
    <source>
        <strain evidence="2 3">CCMP2467</strain>
    </source>
</reference>
<gene>
    <name evidence="2" type="ORF">AK812_SmicGene3076</name>
</gene>
<dbReference type="SUPFAM" id="SSF56112">
    <property type="entry name" value="Protein kinase-like (PK-like)"/>
    <property type="match status" value="1"/>
</dbReference>
<keyword evidence="1" id="KW-0472">Membrane</keyword>
<keyword evidence="1" id="KW-0812">Transmembrane</keyword>
<feature type="transmembrane region" description="Helical" evidence="1">
    <location>
        <begin position="20"/>
        <end position="45"/>
    </location>
</feature>
<dbReference type="Proteomes" id="UP000186817">
    <property type="component" value="Unassembled WGS sequence"/>
</dbReference>
<keyword evidence="1" id="KW-1133">Transmembrane helix</keyword>
<dbReference type="OrthoDB" id="10252171at2759"/>
<dbReference type="InterPro" id="IPR011009">
    <property type="entry name" value="Kinase-like_dom_sf"/>
</dbReference>
<evidence type="ECO:0000313" key="2">
    <source>
        <dbReference type="EMBL" id="OLQ12985.1"/>
    </source>
</evidence>
<dbReference type="EMBL" id="LSRX01000035">
    <property type="protein sequence ID" value="OLQ12985.1"/>
    <property type="molecule type" value="Genomic_DNA"/>
</dbReference>
<evidence type="ECO:0000313" key="3">
    <source>
        <dbReference type="Proteomes" id="UP000186817"/>
    </source>
</evidence>
<comment type="caution">
    <text evidence="2">The sequence shown here is derived from an EMBL/GenBank/DDBJ whole genome shotgun (WGS) entry which is preliminary data.</text>
</comment>
<organism evidence="2 3">
    <name type="scientific">Symbiodinium microadriaticum</name>
    <name type="common">Dinoflagellate</name>
    <name type="synonym">Zooxanthella microadriatica</name>
    <dbReference type="NCBI Taxonomy" id="2951"/>
    <lineage>
        <taxon>Eukaryota</taxon>
        <taxon>Sar</taxon>
        <taxon>Alveolata</taxon>
        <taxon>Dinophyceae</taxon>
        <taxon>Suessiales</taxon>
        <taxon>Symbiodiniaceae</taxon>
        <taxon>Symbiodinium</taxon>
    </lineage>
</organism>
<evidence type="ECO:0000256" key="1">
    <source>
        <dbReference type="SAM" id="Phobius"/>
    </source>
</evidence>
<protein>
    <recommendedName>
        <fullName evidence="4">Protein kinase domain-containing protein</fullName>
    </recommendedName>
</protein>
<keyword evidence="3" id="KW-1185">Reference proteome</keyword>
<evidence type="ECO:0008006" key="4">
    <source>
        <dbReference type="Google" id="ProtNLM"/>
    </source>
</evidence>
<proteinExistence type="predicted"/>
<name>A0A1Q9EZZ0_SYMMI</name>
<dbReference type="AlphaFoldDB" id="A0A1Q9EZZ0"/>
<accession>A0A1Q9EZZ0</accession>